<sequence length="232" mass="26631">MYIRFSKILNDINSILVPRGCFGCNTHLGRGERLLCTVCRNQLPLTEYTYNDENPFDRIFYGRVSVKKSNSFLFFTDNGIVKNLIHHLKYKNQKQIGTFLGDWCGSILNKEGGIPIDLVIPVPLHKRKLKKRGYNQVSLFAQKIAHHLNCSYLEDVLVKTKNTKTQTKKDRFFRWQSNQDLFKLNPKHGISNKNILLVDDVVTTGATLESCVKAFEKEEGVTIYILTMAIVS</sequence>
<dbReference type="AlphaFoldDB" id="E6X6I5"/>
<dbReference type="Gene3D" id="3.40.50.2020">
    <property type="match status" value="1"/>
</dbReference>
<keyword evidence="3" id="KW-0328">Glycosyltransferase</keyword>
<feature type="domain" description="Phosphoribosyltransferase" evidence="2">
    <location>
        <begin position="139"/>
        <end position="220"/>
    </location>
</feature>
<dbReference type="RefSeq" id="WP_013549975.1">
    <property type="nucleotide sequence ID" value="NC_014934.1"/>
</dbReference>
<dbReference type="GO" id="GO:0016757">
    <property type="term" value="F:glycosyltransferase activity"/>
    <property type="evidence" value="ECO:0007669"/>
    <property type="project" value="UniProtKB-KW"/>
</dbReference>
<dbReference type="PANTHER" id="PTHR47505:SF1">
    <property type="entry name" value="DNA UTILIZATION PROTEIN YHGH"/>
    <property type="match status" value="1"/>
</dbReference>
<dbReference type="eggNOG" id="COG1040">
    <property type="taxonomic scope" value="Bacteria"/>
</dbReference>
<proteinExistence type="inferred from homology"/>
<dbReference type="PANTHER" id="PTHR47505">
    <property type="entry name" value="DNA UTILIZATION PROTEIN YHGH"/>
    <property type="match status" value="1"/>
</dbReference>
<dbReference type="InterPro" id="IPR029057">
    <property type="entry name" value="PRTase-like"/>
</dbReference>
<organism evidence="3 4">
    <name type="scientific">Cellulophaga algicola (strain DSM 14237 / IC166 / ACAM 630)</name>
    <dbReference type="NCBI Taxonomy" id="688270"/>
    <lineage>
        <taxon>Bacteria</taxon>
        <taxon>Pseudomonadati</taxon>
        <taxon>Bacteroidota</taxon>
        <taxon>Flavobacteriia</taxon>
        <taxon>Flavobacteriales</taxon>
        <taxon>Flavobacteriaceae</taxon>
        <taxon>Cellulophaga</taxon>
    </lineage>
</organism>
<evidence type="ECO:0000313" key="4">
    <source>
        <dbReference type="Proteomes" id="UP000008634"/>
    </source>
</evidence>
<dbReference type="CDD" id="cd06223">
    <property type="entry name" value="PRTases_typeI"/>
    <property type="match status" value="1"/>
</dbReference>
<reference evidence="3 4" key="1">
    <citation type="journal article" date="2010" name="Stand. Genomic Sci.">
        <title>Complete genome sequence of Cellulophaga algicola type strain (IC166).</title>
        <authorList>
            <person name="Abt B."/>
            <person name="Lu M."/>
            <person name="Misra M."/>
            <person name="Han C."/>
            <person name="Nolan M."/>
            <person name="Lucas S."/>
            <person name="Hammon N."/>
            <person name="Deshpande S."/>
            <person name="Cheng J.F."/>
            <person name="Tapia R."/>
            <person name="Goodwin L."/>
            <person name="Pitluck S."/>
            <person name="Liolios K."/>
            <person name="Pagani I."/>
            <person name="Ivanova N."/>
            <person name="Mavromatis K."/>
            <person name="Ovchinikova G."/>
            <person name="Pati A."/>
            <person name="Chen A."/>
            <person name="Palaniappan K."/>
            <person name="Land M."/>
            <person name="Hauser L."/>
            <person name="Chang Y.J."/>
            <person name="Jeffries C.D."/>
            <person name="Detter J.C."/>
            <person name="Brambilla E."/>
            <person name="Rohde M."/>
            <person name="Tindall B.J."/>
            <person name="Goker M."/>
            <person name="Woyke T."/>
            <person name="Bristow J."/>
            <person name="Eisen J.A."/>
            <person name="Markowitz V."/>
            <person name="Hugenholtz P."/>
            <person name="Kyrpides N.C."/>
            <person name="Klenk H.P."/>
            <person name="Lapidus A."/>
        </authorList>
    </citation>
    <scope>NUCLEOTIDE SEQUENCE [LARGE SCALE GENOMIC DNA]</scope>
    <source>
        <strain evidence="4">DSM 14237 / IC166 / ACAM 630</strain>
    </source>
</reference>
<comment type="similarity">
    <text evidence="1">Belongs to the ComF/GntX family.</text>
</comment>
<dbReference type="SUPFAM" id="SSF53271">
    <property type="entry name" value="PRTase-like"/>
    <property type="match status" value="1"/>
</dbReference>
<dbReference type="InterPro" id="IPR000836">
    <property type="entry name" value="PRTase_dom"/>
</dbReference>
<evidence type="ECO:0000313" key="3">
    <source>
        <dbReference type="EMBL" id="ADV48491.1"/>
    </source>
</evidence>
<dbReference type="Proteomes" id="UP000008634">
    <property type="component" value="Chromosome"/>
</dbReference>
<dbReference type="InterPro" id="IPR051910">
    <property type="entry name" value="ComF/GntX_DNA_util-trans"/>
</dbReference>
<accession>E6X6I5</accession>
<keyword evidence="3" id="KW-0808">Transferase</keyword>
<gene>
    <name evidence="3" type="ordered locus">Celal_1176</name>
</gene>
<dbReference type="KEGG" id="cao:Celal_1176"/>
<dbReference type="EMBL" id="CP002453">
    <property type="protein sequence ID" value="ADV48491.1"/>
    <property type="molecule type" value="Genomic_DNA"/>
</dbReference>
<dbReference type="Pfam" id="PF00156">
    <property type="entry name" value="Pribosyltran"/>
    <property type="match status" value="1"/>
</dbReference>
<dbReference type="HOGENOM" id="CLU_054549_1_0_10"/>
<evidence type="ECO:0000259" key="2">
    <source>
        <dbReference type="Pfam" id="PF00156"/>
    </source>
</evidence>
<evidence type="ECO:0000256" key="1">
    <source>
        <dbReference type="ARBA" id="ARBA00008007"/>
    </source>
</evidence>
<dbReference type="STRING" id="688270.Celal_1176"/>
<keyword evidence="4" id="KW-1185">Reference proteome</keyword>
<protein>
    <submittedName>
        <fullName evidence="3">Phosphoribosyltransferase</fullName>
    </submittedName>
</protein>
<name>E6X6I5_CELAD</name>
<dbReference type="OrthoDB" id="9779910at2"/>